<protein>
    <submittedName>
        <fullName evidence="3">Prolyl oligopeptidase family protein</fullName>
    </submittedName>
</protein>
<organism evidence="3">
    <name type="scientific">hydrothermal vent metagenome</name>
    <dbReference type="NCBI Taxonomy" id="652676"/>
    <lineage>
        <taxon>unclassified sequences</taxon>
        <taxon>metagenomes</taxon>
        <taxon>ecological metagenomes</taxon>
    </lineage>
</organism>
<dbReference type="SUPFAM" id="SSF53474">
    <property type="entry name" value="alpha/beta-Hydrolases"/>
    <property type="match status" value="1"/>
</dbReference>
<accession>A0A3B0VWQ4</accession>
<dbReference type="AlphaFoldDB" id="A0A3B0VWQ4"/>
<dbReference type="EMBL" id="UOEW01000147">
    <property type="protein sequence ID" value="VAW36656.1"/>
    <property type="molecule type" value="Genomic_DNA"/>
</dbReference>
<dbReference type="PANTHER" id="PTHR42776:SF27">
    <property type="entry name" value="DIPEPTIDYL PEPTIDASE FAMILY MEMBER 6"/>
    <property type="match status" value="1"/>
</dbReference>
<gene>
    <name evidence="3" type="ORF">MNBD_GAMMA01-538</name>
</gene>
<dbReference type="Gene3D" id="3.40.50.1820">
    <property type="entry name" value="alpha/beta hydrolase"/>
    <property type="match status" value="1"/>
</dbReference>
<dbReference type="InterPro" id="IPR001375">
    <property type="entry name" value="Peptidase_S9_cat"/>
</dbReference>
<evidence type="ECO:0000313" key="3">
    <source>
        <dbReference type="EMBL" id="VAW36656.1"/>
    </source>
</evidence>
<feature type="domain" description="Peptidase S9 prolyl oligopeptidase catalytic" evidence="2">
    <location>
        <begin position="26"/>
        <end position="227"/>
    </location>
</feature>
<proteinExistence type="predicted"/>
<name>A0A3B0VWQ4_9ZZZZ</name>
<evidence type="ECO:0000259" key="2">
    <source>
        <dbReference type="Pfam" id="PF00326"/>
    </source>
</evidence>
<dbReference type="GO" id="GO:0004252">
    <property type="term" value="F:serine-type endopeptidase activity"/>
    <property type="evidence" value="ECO:0007669"/>
    <property type="project" value="TreeGrafter"/>
</dbReference>
<feature type="non-terminal residue" evidence="3">
    <location>
        <position position="1"/>
    </location>
</feature>
<dbReference type="GO" id="GO:0006508">
    <property type="term" value="P:proteolysis"/>
    <property type="evidence" value="ECO:0007669"/>
    <property type="project" value="InterPro"/>
</dbReference>
<reference evidence="3" key="1">
    <citation type="submission" date="2018-06" db="EMBL/GenBank/DDBJ databases">
        <authorList>
            <person name="Zhirakovskaya E."/>
        </authorList>
    </citation>
    <scope>NUCLEOTIDE SEQUENCE</scope>
</reference>
<dbReference type="InterPro" id="IPR029058">
    <property type="entry name" value="AB_hydrolase_fold"/>
</dbReference>
<evidence type="ECO:0000256" key="1">
    <source>
        <dbReference type="ARBA" id="ARBA00022801"/>
    </source>
</evidence>
<dbReference type="PANTHER" id="PTHR42776">
    <property type="entry name" value="SERINE PEPTIDASE S9 FAMILY MEMBER"/>
    <property type="match status" value="1"/>
</dbReference>
<sequence>GPFPAVVMPHGGPFVHESVGYSEWGQMLANNGYLVFQPQYRGSKGYGLDYYKSSFINGGQGGYAMQDDKDDGVKYLIKKGLVDANRVAMFGWSYGGYAALVAASRTEQLYQCVIAGAAVSDTQLQVNYYKKRLRGASKIEQVNMWQDSISPIKEVAKVNIPILLIHGSVDQRVPLEHAKRYLKALKKHNKKHQYVELEGADHFTNTLFYQHKLKLYSSMISYLKNSCGPGGL</sequence>
<dbReference type="Pfam" id="PF00326">
    <property type="entry name" value="Peptidase_S9"/>
    <property type="match status" value="1"/>
</dbReference>
<keyword evidence="1" id="KW-0378">Hydrolase</keyword>